<keyword evidence="2 3" id="KW-0539">Nucleus</keyword>
<dbReference type="AlphaFoldDB" id="A0A6G1KWA3"/>
<accession>A0A6G1KWA3</accession>
<keyword evidence="3" id="KW-0690">Ribosome biogenesis</keyword>
<feature type="compositionally biased region" description="Basic residues" evidence="4">
    <location>
        <begin position="1"/>
        <end position="10"/>
    </location>
</feature>
<dbReference type="InterPro" id="IPR024679">
    <property type="entry name" value="Ipi1_N"/>
</dbReference>
<evidence type="ECO:0000256" key="4">
    <source>
        <dbReference type="SAM" id="MobiDB-lite"/>
    </source>
</evidence>
<comment type="subunit">
    <text evidence="3">Component of the RIX1 complex.</text>
</comment>
<proteinExistence type="inferred from homology"/>
<evidence type="ECO:0000256" key="2">
    <source>
        <dbReference type="ARBA" id="ARBA00023242"/>
    </source>
</evidence>
<dbReference type="GO" id="GO:0005634">
    <property type="term" value="C:nucleus"/>
    <property type="evidence" value="ECO:0007669"/>
    <property type="project" value="UniProtKB-SubCell"/>
</dbReference>
<dbReference type="GO" id="GO:0120330">
    <property type="term" value="C:rixosome complex"/>
    <property type="evidence" value="ECO:0007669"/>
    <property type="project" value="UniProtKB-UniRule"/>
</dbReference>
<comment type="similarity">
    <text evidence="3">Belongs to the IPI1/TEX10 family.</text>
</comment>
<sequence>MGSSTKKKNEKKKDFAKPKLKVGKAQRPKDNATSTSFTAKSIILKQQSVSESRDAAALFNHNLSLLSAKAETQRRDALQFLTTAVLAAGKDGLPQPASTIVAKAQPLILDGNTGVRQALVKLLKALPAGDIGSLDQILLYARAGMTHLSADIRLSSLDLMDWLLQTNADGIMSCPGGWVKTLRTFQNLLGWQSAVGKENGDVAKGRGEKWTAAVKPAGSGMGNSKLLVHQLHTLATLLTAGLSALPADANAGARREAKLFPLCQMDAHSLAKKSSPFGHLNLFGATRDVEGETYDDAEERVEVFNEAGMLEAFRAGTKEAKKEAGEIGRAASAVEKALKMAELG</sequence>
<dbReference type="Pfam" id="PF12333">
    <property type="entry name" value="Ipi1_N"/>
    <property type="match status" value="1"/>
</dbReference>
<dbReference type="OrthoDB" id="361362at2759"/>
<evidence type="ECO:0000313" key="6">
    <source>
        <dbReference type="EMBL" id="KAF2764448.1"/>
    </source>
</evidence>
<keyword evidence="7" id="KW-1185">Reference proteome</keyword>
<comment type="function">
    <text evidence="3">Component of the RIX1 complex required for processing of ITS2 sequences from 35S pre-rRNA.</text>
</comment>
<feature type="region of interest" description="Disordered" evidence="4">
    <location>
        <begin position="1"/>
        <end position="33"/>
    </location>
</feature>
<dbReference type="Proteomes" id="UP000799436">
    <property type="component" value="Unassembled WGS sequence"/>
</dbReference>
<evidence type="ECO:0000256" key="3">
    <source>
        <dbReference type="RuleBase" id="RU368021"/>
    </source>
</evidence>
<keyword evidence="3" id="KW-0698">rRNA processing</keyword>
<gene>
    <name evidence="6" type="ORF">EJ03DRAFT_27663</name>
</gene>
<protein>
    <recommendedName>
        <fullName evidence="3">Pre-rRNA-processing protein</fullName>
    </recommendedName>
</protein>
<evidence type="ECO:0000313" key="7">
    <source>
        <dbReference type="Proteomes" id="UP000799436"/>
    </source>
</evidence>
<comment type="subcellular location">
    <subcellularLocation>
        <location evidence="1 3">Nucleus</location>
    </subcellularLocation>
</comment>
<evidence type="ECO:0000259" key="5">
    <source>
        <dbReference type="Pfam" id="PF12333"/>
    </source>
</evidence>
<dbReference type="GO" id="GO:0006364">
    <property type="term" value="P:rRNA processing"/>
    <property type="evidence" value="ECO:0007669"/>
    <property type="project" value="UniProtKB-UniRule"/>
</dbReference>
<dbReference type="PANTHER" id="PTHR16056">
    <property type="entry name" value="REGULATOR OF MICROTUBULE DYNAMICS PROTEIN"/>
    <property type="match status" value="1"/>
</dbReference>
<organism evidence="6 7">
    <name type="scientific">Teratosphaeria nubilosa</name>
    <dbReference type="NCBI Taxonomy" id="161662"/>
    <lineage>
        <taxon>Eukaryota</taxon>
        <taxon>Fungi</taxon>
        <taxon>Dikarya</taxon>
        <taxon>Ascomycota</taxon>
        <taxon>Pezizomycotina</taxon>
        <taxon>Dothideomycetes</taxon>
        <taxon>Dothideomycetidae</taxon>
        <taxon>Mycosphaerellales</taxon>
        <taxon>Teratosphaeriaceae</taxon>
        <taxon>Teratosphaeria</taxon>
    </lineage>
</organism>
<dbReference type="PANTHER" id="PTHR16056:SF2">
    <property type="entry name" value="TESTIS-EXPRESSED PROTEIN 10"/>
    <property type="match status" value="1"/>
</dbReference>
<reference evidence="6" key="1">
    <citation type="journal article" date="2020" name="Stud. Mycol.">
        <title>101 Dothideomycetes genomes: a test case for predicting lifestyles and emergence of pathogens.</title>
        <authorList>
            <person name="Haridas S."/>
            <person name="Albert R."/>
            <person name="Binder M."/>
            <person name="Bloem J."/>
            <person name="Labutti K."/>
            <person name="Salamov A."/>
            <person name="Andreopoulos B."/>
            <person name="Baker S."/>
            <person name="Barry K."/>
            <person name="Bills G."/>
            <person name="Bluhm B."/>
            <person name="Cannon C."/>
            <person name="Castanera R."/>
            <person name="Culley D."/>
            <person name="Daum C."/>
            <person name="Ezra D."/>
            <person name="Gonzalez J."/>
            <person name="Henrissat B."/>
            <person name="Kuo A."/>
            <person name="Liang C."/>
            <person name="Lipzen A."/>
            <person name="Lutzoni F."/>
            <person name="Magnuson J."/>
            <person name="Mondo S."/>
            <person name="Nolan M."/>
            <person name="Ohm R."/>
            <person name="Pangilinan J."/>
            <person name="Park H.-J."/>
            <person name="Ramirez L."/>
            <person name="Alfaro M."/>
            <person name="Sun H."/>
            <person name="Tritt A."/>
            <person name="Yoshinaga Y."/>
            <person name="Zwiers L.-H."/>
            <person name="Turgeon B."/>
            <person name="Goodwin S."/>
            <person name="Spatafora J."/>
            <person name="Crous P."/>
            <person name="Grigoriev I."/>
        </authorList>
    </citation>
    <scope>NUCLEOTIDE SEQUENCE</scope>
    <source>
        <strain evidence="6">CBS 116005</strain>
    </source>
</reference>
<feature type="domain" description="Pre-rRNA-processing protein Ipi1 N-terminal" evidence="5">
    <location>
        <begin position="135"/>
        <end position="238"/>
    </location>
</feature>
<name>A0A6G1KWA3_9PEZI</name>
<dbReference type="EMBL" id="ML995922">
    <property type="protein sequence ID" value="KAF2764448.1"/>
    <property type="molecule type" value="Genomic_DNA"/>
</dbReference>
<evidence type="ECO:0000256" key="1">
    <source>
        <dbReference type="ARBA" id="ARBA00004123"/>
    </source>
</evidence>